<dbReference type="AlphaFoldDB" id="F9YVM4"/>
<protein>
    <submittedName>
        <fullName evidence="1">Uncharacterized protein</fullName>
    </submittedName>
</protein>
<accession>F9YVM4</accession>
<dbReference type="HOGENOM" id="CLU_3023534_0_0_10"/>
<name>F9YVM4_CAPCC</name>
<reference evidence="1 2" key="1">
    <citation type="journal article" date="2011" name="J. Bacteriol.">
        <title>Complete genome sequence of the dog commensal and human pathogen Capnocytophaga canimorsus strain 5.</title>
        <authorList>
            <person name="Manfredi P."/>
            <person name="Pagni M."/>
            <person name="Cornelis G.R."/>
        </authorList>
    </citation>
    <scope>NUCLEOTIDE SEQUENCE [LARGE SCALE GENOMIC DNA]</scope>
    <source>
        <strain evidence="2">5</strain>
    </source>
</reference>
<evidence type="ECO:0000313" key="1">
    <source>
        <dbReference type="EMBL" id="AEK23188.1"/>
    </source>
</evidence>
<evidence type="ECO:0000313" key="2">
    <source>
        <dbReference type="Proteomes" id="UP000008895"/>
    </source>
</evidence>
<keyword evidence="2" id="KW-1185">Reference proteome</keyword>
<proteinExistence type="predicted"/>
<gene>
    <name evidence="1" type="ordered locus">Ccan_10720</name>
</gene>
<sequence>MFYVFVMVNNYYSVNILPKVTNILKKQAVNYNFLKQGTFNPQVQFFIPRIYKINF</sequence>
<dbReference type="STRING" id="860228.Ccan_10720"/>
<dbReference type="KEGG" id="ccm:Ccan_10720"/>
<dbReference type="Proteomes" id="UP000008895">
    <property type="component" value="Chromosome"/>
</dbReference>
<dbReference type="EMBL" id="CP002113">
    <property type="protein sequence ID" value="AEK23188.1"/>
    <property type="molecule type" value="Genomic_DNA"/>
</dbReference>
<organism evidence="1 2">
    <name type="scientific">Capnocytophaga canimorsus (strain 5)</name>
    <dbReference type="NCBI Taxonomy" id="860228"/>
    <lineage>
        <taxon>Bacteria</taxon>
        <taxon>Pseudomonadati</taxon>
        <taxon>Bacteroidota</taxon>
        <taxon>Flavobacteriia</taxon>
        <taxon>Flavobacteriales</taxon>
        <taxon>Flavobacteriaceae</taxon>
        <taxon>Capnocytophaga</taxon>
    </lineage>
</organism>